<comment type="caution">
    <text evidence="2">The sequence shown here is derived from an EMBL/GenBank/DDBJ whole genome shotgun (WGS) entry which is preliminary data.</text>
</comment>
<proteinExistence type="predicted"/>
<reference evidence="2" key="1">
    <citation type="submission" date="2021-03" db="EMBL/GenBank/DDBJ databases">
        <title>Genomic Encyclopedia of Type Strains, Phase IV (KMG-IV): sequencing the most valuable type-strain genomes for metagenomic binning, comparative biology and taxonomic classification.</title>
        <authorList>
            <person name="Goeker M."/>
        </authorList>
    </citation>
    <scope>NUCLEOTIDE SEQUENCE</scope>
    <source>
        <strain evidence="2">DSM 107338</strain>
    </source>
</reference>
<protein>
    <recommendedName>
        <fullName evidence="1">General stress protein 17M-like domain-containing protein</fullName>
    </recommendedName>
</protein>
<dbReference type="AlphaFoldDB" id="A0A9X0YTU8"/>
<dbReference type="Pfam" id="PF11181">
    <property type="entry name" value="YflT"/>
    <property type="match status" value="1"/>
</dbReference>
<keyword evidence="3" id="KW-1185">Reference proteome</keyword>
<feature type="domain" description="General stress protein 17M-like" evidence="1">
    <location>
        <begin position="3"/>
        <end position="99"/>
    </location>
</feature>
<dbReference type="Proteomes" id="UP001138793">
    <property type="component" value="Unassembled WGS sequence"/>
</dbReference>
<gene>
    <name evidence="2" type="ORF">J2Z64_002216</name>
</gene>
<dbReference type="InterPro" id="IPR025889">
    <property type="entry name" value="GSP17M-like_dom"/>
</dbReference>
<sequence length="116" mass="13085">MEPFVREYVDETQIKHDIGKLKTKGITKDDIYVLTHDDERTGRIADGADANTIGMKEMDFSSAVGNMFNSQGDELRTKLTEIGVSTVEAENYEEDLDDGKILLIVTNHNFVEEMLI</sequence>
<evidence type="ECO:0000313" key="3">
    <source>
        <dbReference type="Proteomes" id="UP001138793"/>
    </source>
</evidence>
<dbReference type="EMBL" id="JAGGMB010000006">
    <property type="protein sequence ID" value="MBP2077961.1"/>
    <property type="molecule type" value="Genomic_DNA"/>
</dbReference>
<organism evidence="2 3">
    <name type="scientific">Oceanobacillus polygoni</name>
    <dbReference type="NCBI Taxonomy" id="1235259"/>
    <lineage>
        <taxon>Bacteria</taxon>
        <taxon>Bacillati</taxon>
        <taxon>Bacillota</taxon>
        <taxon>Bacilli</taxon>
        <taxon>Bacillales</taxon>
        <taxon>Bacillaceae</taxon>
        <taxon>Oceanobacillus</taxon>
    </lineage>
</organism>
<evidence type="ECO:0000259" key="1">
    <source>
        <dbReference type="Pfam" id="PF11181"/>
    </source>
</evidence>
<dbReference type="RefSeq" id="WP_149473796.1">
    <property type="nucleotide sequence ID" value="NZ_JAGGMB010000006.1"/>
</dbReference>
<name>A0A9X0YTU8_9BACI</name>
<dbReference type="OrthoDB" id="2353304at2"/>
<accession>A0A9X0YTU8</accession>
<evidence type="ECO:0000313" key="2">
    <source>
        <dbReference type="EMBL" id="MBP2077961.1"/>
    </source>
</evidence>